<feature type="region of interest" description="Disordered" evidence="1">
    <location>
        <begin position="30"/>
        <end position="61"/>
    </location>
</feature>
<gene>
    <name evidence="2" type="ORF">EYF80_046192</name>
</gene>
<organism evidence="2 3">
    <name type="scientific">Liparis tanakae</name>
    <name type="common">Tanaka's snailfish</name>
    <dbReference type="NCBI Taxonomy" id="230148"/>
    <lineage>
        <taxon>Eukaryota</taxon>
        <taxon>Metazoa</taxon>
        <taxon>Chordata</taxon>
        <taxon>Craniata</taxon>
        <taxon>Vertebrata</taxon>
        <taxon>Euteleostomi</taxon>
        <taxon>Actinopterygii</taxon>
        <taxon>Neopterygii</taxon>
        <taxon>Teleostei</taxon>
        <taxon>Neoteleostei</taxon>
        <taxon>Acanthomorphata</taxon>
        <taxon>Eupercaria</taxon>
        <taxon>Perciformes</taxon>
        <taxon>Cottioidei</taxon>
        <taxon>Cottales</taxon>
        <taxon>Liparidae</taxon>
        <taxon>Liparis</taxon>
    </lineage>
</organism>
<proteinExistence type="predicted"/>
<dbReference type="EMBL" id="SRLO01000956">
    <property type="protein sequence ID" value="TNN43609.1"/>
    <property type="molecule type" value="Genomic_DNA"/>
</dbReference>
<comment type="caution">
    <text evidence="2">The sequence shown here is derived from an EMBL/GenBank/DDBJ whole genome shotgun (WGS) entry which is preliminary data.</text>
</comment>
<dbReference type="AlphaFoldDB" id="A0A4Z2FR20"/>
<accession>A0A4Z2FR20</accession>
<sequence>MKGHVVRSPVLVGVSDVMDGTDSHRHLADRIDNGQTEEKQVRVHSRRYGLDGERRGRRVEG</sequence>
<evidence type="ECO:0000313" key="3">
    <source>
        <dbReference type="Proteomes" id="UP000314294"/>
    </source>
</evidence>
<name>A0A4Z2FR20_9TELE</name>
<keyword evidence="3" id="KW-1185">Reference proteome</keyword>
<feature type="compositionally biased region" description="Basic and acidic residues" evidence="1">
    <location>
        <begin position="30"/>
        <end position="41"/>
    </location>
</feature>
<feature type="compositionally biased region" description="Basic and acidic residues" evidence="1">
    <location>
        <begin position="48"/>
        <end position="61"/>
    </location>
</feature>
<reference evidence="2 3" key="1">
    <citation type="submission" date="2019-03" db="EMBL/GenBank/DDBJ databases">
        <title>First draft genome of Liparis tanakae, snailfish: a comprehensive survey of snailfish specific genes.</title>
        <authorList>
            <person name="Kim W."/>
            <person name="Song I."/>
            <person name="Jeong J.-H."/>
            <person name="Kim D."/>
            <person name="Kim S."/>
            <person name="Ryu S."/>
            <person name="Song J.Y."/>
            <person name="Lee S.K."/>
        </authorList>
    </citation>
    <scope>NUCLEOTIDE SEQUENCE [LARGE SCALE GENOMIC DNA]</scope>
    <source>
        <tissue evidence="2">Muscle</tissue>
    </source>
</reference>
<evidence type="ECO:0000256" key="1">
    <source>
        <dbReference type="SAM" id="MobiDB-lite"/>
    </source>
</evidence>
<protein>
    <submittedName>
        <fullName evidence="2">Uncharacterized protein</fullName>
    </submittedName>
</protein>
<dbReference type="Proteomes" id="UP000314294">
    <property type="component" value="Unassembled WGS sequence"/>
</dbReference>
<evidence type="ECO:0000313" key="2">
    <source>
        <dbReference type="EMBL" id="TNN43609.1"/>
    </source>
</evidence>